<feature type="domain" description="Glycosyltransferase subfamily 4-like N-terminal" evidence="3">
    <location>
        <begin position="17"/>
        <end position="169"/>
    </location>
</feature>
<reference evidence="5" key="1">
    <citation type="submission" date="2016-10" db="EMBL/GenBank/DDBJ databases">
        <title>Comparative genomics uncovers the prolific and rare metabolic potential of the cyanobacterial genus Moorea.</title>
        <authorList>
            <person name="Leao T."/>
            <person name="Castelao G."/>
            <person name="Korobeynikov A."/>
            <person name="Monroe E.A."/>
            <person name="Podell S."/>
            <person name="Glukhov E."/>
            <person name="Allen E."/>
            <person name="Gerwick W.H."/>
            <person name="Gerwick L."/>
        </authorList>
    </citation>
    <scope>NUCLEOTIDE SEQUENCE [LARGE SCALE GENOMIC DNA]</scope>
    <source>
        <strain evidence="5">PAL-8-15-08-1</strain>
    </source>
</reference>
<dbReference type="GO" id="GO:0009103">
    <property type="term" value="P:lipopolysaccharide biosynthetic process"/>
    <property type="evidence" value="ECO:0007669"/>
    <property type="project" value="TreeGrafter"/>
</dbReference>
<keyword evidence="4" id="KW-0328">Glycosyltransferase</keyword>
<accession>A0A1D8U1K6</accession>
<keyword evidence="1 4" id="KW-0808">Transferase</keyword>
<evidence type="ECO:0000313" key="5">
    <source>
        <dbReference type="Proteomes" id="UP000177870"/>
    </source>
</evidence>
<dbReference type="Pfam" id="PF00534">
    <property type="entry name" value="Glycos_transf_1"/>
    <property type="match status" value="1"/>
</dbReference>
<dbReference type="PANTHER" id="PTHR46401">
    <property type="entry name" value="GLYCOSYLTRANSFERASE WBBK-RELATED"/>
    <property type="match status" value="1"/>
</dbReference>
<dbReference type="SUPFAM" id="SSF53756">
    <property type="entry name" value="UDP-Glycosyltransferase/glycogen phosphorylase"/>
    <property type="match status" value="1"/>
</dbReference>
<dbReference type="CDD" id="cd03809">
    <property type="entry name" value="GT4_MtfB-like"/>
    <property type="match status" value="1"/>
</dbReference>
<evidence type="ECO:0000313" key="4">
    <source>
        <dbReference type="EMBL" id="AOX03787.1"/>
    </source>
</evidence>
<protein>
    <submittedName>
        <fullName evidence="4">Mannosyltransferase</fullName>
    </submittedName>
</protein>
<dbReference type="AlphaFoldDB" id="A0A1D8U1K6"/>
<dbReference type="KEGG" id="mpro:BJP34_34035"/>
<dbReference type="PANTHER" id="PTHR46401:SF2">
    <property type="entry name" value="GLYCOSYLTRANSFERASE WBBK-RELATED"/>
    <property type="match status" value="1"/>
</dbReference>
<dbReference type="InterPro" id="IPR001296">
    <property type="entry name" value="Glyco_trans_1"/>
</dbReference>
<dbReference type="GO" id="GO:0016757">
    <property type="term" value="F:glycosyltransferase activity"/>
    <property type="evidence" value="ECO:0007669"/>
    <property type="project" value="UniProtKB-KW"/>
</dbReference>
<dbReference type="STRING" id="1458985.BJP34_34035"/>
<gene>
    <name evidence="4" type="ORF">BJP34_34035</name>
</gene>
<dbReference type="FunFam" id="3.40.50.2000:FF:000119">
    <property type="entry name" value="Glycosyl transferase group 1"/>
    <property type="match status" value="1"/>
</dbReference>
<sequence>MSQLLVNLSILFSQPTGIANYAANLFPYLKALDPTLLISSTASSRFCSATTYSCYPIPGNLSPEQGTKGHFRRLLWTQFQLPRIYKKLRTHLLFSPVPEAPLFTNCRYVVMVHDLIGLRFPQGFSPLTTYQRYYIPQVLAQAEHIICNSKATARDLTDFFKIPAAKITPVLLAYDANHYYYQDLRKCPLNPPNLDLPNLGDFDIITPQNWGAGGQNQLNFVSPNYLDTVDGEKNGENQENCPYFLYIGRPDPHKNLHRLIEAFAALPNCQDYQLWIAGATDKRYTPLLEAQAEELDISSQVKFLGYVPQHQLPTMIRHAIAFVFPSLWEGFGIPVLEAMACGTPVITANLSSLPEVAGDAAILINPYNPEEITAAMAAVATDSQMRSHLRMAGLARASEFSWQKTGQATVEILNHIAKGIGNRE</sequence>
<feature type="domain" description="Glycosyl transferase family 1" evidence="2">
    <location>
        <begin position="236"/>
        <end position="392"/>
    </location>
</feature>
<dbReference type="Gene3D" id="3.40.50.2000">
    <property type="entry name" value="Glycogen Phosphorylase B"/>
    <property type="match status" value="2"/>
</dbReference>
<name>A0A1D8U1K6_9CYAN</name>
<dbReference type="InterPro" id="IPR028098">
    <property type="entry name" value="Glyco_trans_4-like_N"/>
</dbReference>
<dbReference type="OrthoDB" id="9797829at2"/>
<evidence type="ECO:0000259" key="2">
    <source>
        <dbReference type="Pfam" id="PF00534"/>
    </source>
</evidence>
<organism evidence="4 5">
    <name type="scientific">Moorena producens PAL-8-15-08-1</name>
    <dbReference type="NCBI Taxonomy" id="1458985"/>
    <lineage>
        <taxon>Bacteria</taxon>
        <taxon>Bacillati</taxon>
        <taxon>Cyanobacteriota</taxon>
        <taxon>Cyanophyceae</taxon>
        <taxon>Coleofasciculales</taxon>
        <taxon>Coleofasciculaceae</taxon>
        <taxon>Moorena</taxon>
    </lineage>
</organism>
<evidence type="ECO:0000259" key="3">
    <source>
        <dbReference type="Pfam" id="PF13439"/>
    </source>
</evidence>
<evidence type="ECO:0000256" key="1">
    <source>
        <dbReference type="ARBA" id="ARBA00022679"/>
    </source>
</evidence>
<dbReference type="Proteomes" id="UP000177870">
    <property type="component" value="Chromosome"/>
</dbReference>
<dbReference type="Pfam" id="PF13439">
    <property type="entry name" value="Glyco_transf_4"/>
    <property type="match status" value="1"/>
</dbReference>
<dbReference type="RefSeq" id="WP_070396155.1">
    <property type="nucleotide sequence ID" value="NZ_CP017599.1"/>
</dbReference>
<proteinExistence type="predicted"/>
<dbReference type="EMBL" id="CP017599">
    <property type="protein sequence ID" value="AOX03787.1"/>
    <property type="molecule type" value="Genomic_DNA"/>
</dbReference>